<dbReference type="InterPro" id="IPR036736">
    <property type="entry name" value="ACP-like_sf"/>
</dbReference>
<sequence length="3615" mass="408290">MGWVDHESLNVQLAFSNSHFQQDQGQLFADQFVHITKTLVNNLDTPLKSLNWTPDNEKLLLLTSWQKGKGGFIKELDDNCLHYLVERQVQSTPDNIALQYEDKETVTYFELNQRANRLAHFLIESGVVPDDIVPLCMEKSINMVIAILAVLKSGAAYVPLDPEYPKDRISFIVNETVAKVIITTSNLESIFSEIPNAQLVLLDQWDDTINKHLDTNPIVPQLKPSSLCYLIFTSGSTGTPKGVMLEHRAVVNYITAHVGVLGLNQNDRFLQFTNYTFDASILEFFGNLTVGSCLCLASKNNLLTDLSEMAGSMDVTVAQLTTTVAGLLDPSKVPNLRILQQGGEMMTKPVRDAWVEKVNLLNGYGPTEATVCTIIRKCLTHTTTCTNIGWPMGRNQVFILSDNLEPLPLGAIGELCFGGPQLARGYLNRADLTEKAFVKSPFAEGERLYKSGDLARFHPDGSINILGRKDNQIKLNGLRIELDEVEHSLYQYEEISRASVRLLEVNNNSKKKQRALVAFLTFNNMTAENGPIAVIDDDHHAEIVTKIAHLRELIGKKLPQYMIPTIWVPLTRIPINTSGKTDLKTLERIYQGSKPELLRSFTQEKKEVKSQPNSPIEKILQNVWSEVLNIDSSLIGTDDSFYHLGGDSISAIQVSSQCRQMGVKVSVQSILQHPTIHQLNNYAEYTTGKQENADEEEDEGGVIPFTPIQHQFFAIEQAEVHHFHLSWLVKVKTPIQVDVLQKAMYDLASHHEMLRTRFTRVDGVWEQRLASTEDNNIAVQRFQVSDVEELKANIYRIQGSLNIETGPISYFILYDFPNGEQLMFMTIHHYLIDLISWRVIWEDLEKLLNGQTLSYKSLSFKAWCKLLGTHANSLQRKDWPQQAPIQPLNIDKSKLVLNTMETVNTLSFKLDHEHTKLLFGESNDAYRTEAVDFMLSSLVASYCSTFGSQSLTIATEGHGREPWDDSIEISRTVGWFTSIYPVTVDTKPGDTIIDVLKRTKDVRKSIPQHGFTYGLLRYLNEECSPALQKDVLQVGFNYLGRFQHLEKAGALLQDVEDKYKFDLKMMGPKWRRMNVIEVEVTMQHTNLCASISYSKALHEEKDISQWLQSWRDSMVEAIHTCANKEGGELTISDLPLLSLNTHELDQLVHEILPQYGEDLVQNVEDIYPCSPIQEGLIIGNLRSPELYHIRDIYKLTGTLDPKKLHSAWKTIIQDLPILRTVFISNPFISKIPEAYLQVVLKQVDVEWRYISVENHEVDDVLKKHFDEDLSRGFPLGEPNIRLCLLLVKNGQDRLIISRHHSINDGWSDKLMMGDLDAVYNNTLRPAVIPYRDYIAYRIEESKNVNEEMERGFWTSYLEDAEPCSFPRLGDLSRAKIENCQLPARPKILVSDLKSFSKRVGVTLFTLIQAAWGLLLQPYYGQDDFVYGIITNGRNMPMRHIDKVVGPCITTSPLRIQYDEETNVIDWLHKLHQFMLTSIAFQNRGLQKINQWCKSRGIAIEFDTILNFQTQDEDARADESERQLTFESEGIIEPTEYKLTLNAWTENGELGLRLDYTSDTLTHSLAKYFLDRMEVILGAIIKAGNDTKIRAVPNMTKLEENLIHSFNTNVVADLEPGECLHHLFEKQVAKTPGNIAIQYEDSDYISYDALNKQSNQLAHLLVEHGVKPDSMVVLCLEKSINQMVAIFAVLKAGGAYVPLDPNTPVERNRFITSETKSKVVITIDRYKQFFEGQATILLDTDKGIIDQYSAANPIVENLTSSNLCYILFTSGSTGTPKGVMLEHSAVSYFILAQQESWNLTEEDSVLQFSNYNFDISVMEIFLPLAVGARMALAPKERLLTDLEGSISMMNVTSTILTPTVASFINPEKVPTIKRIQTGGEMLTTTVRNTWVSHADFYNCYGPTETAVICSINPKLNENSPIGNVGRPIGYSNMYILNPNLQLAPLGVVGEVCVSGPQLARGYFNRPDLTEAAFVKNPYIAGERMYRTGDLARFNTDGTMEMIGRVDNQIKLNGLRIELDEIEHALYEHTKTDRACVLPLVIDSNTNRKALIAFMTFSDMVDNEAEVTVLNTADNKVAGTYIDETKTLAKIRLPSYMVPSVWIPLIKMPTTVNGKIDRKYLSAFFQSLDRKHIIGLSSEGNVKTKCSSPVENILLEIWSETLNINPTDIGVDDSFFNLGGDSISAIRMSSLSRQKGISLSVPQIMQNSTIHEQALVSSTLTSVSKKVAEIRQGPVPLTPIQEYFLETPQPNLNHYNQSWLLRLRDTTSADALSKAISVVLEQHDILRSRFVFSSNEWQQNVLPIGQVDFEVHHLAIKSVEELTTHVHQLQRSLDITSGPLFQFSLYDTSDGQQLIFMTVHHFIIDLVSWRIIWEDLELLLQGQESGYRSMSFIQWSKMLSDYAQELDMSVWPVQAMAKPIIEDPVLLERNTISTAVSLSFTLDTHHTDLLFGKCNHPFQTEATDFMLSSLAIAYNSVFDSKTFTVGMEGHGREPWNGDIDISRTVGWFTSFYPLTVEVLPEGNYLSTLKNVKDLRKFTPNNGITYGILRHLSKDPNNTFKDDKIQISFNYLGRFQQLEKKNSFFQQVEAPYIFDTCEISEEWKRNHVFEINAGVNHNRFEAEIVYSSALHSKDLVAQWLQTWQETLTTMITQSTELDSVEYTRSDFPLLSLSEQDFNSLFGQILPQIGVDSNDVEDVLPCTHLQEGLIAGMIKASDYYHVQQIFELSGDFDFVRLQNSWNTVIQDHPILRTIFAHNSAIGERDSTFLQVVLKSYIPQWQLLFCTKSTIQEELDAFFIRDKATSFKLGQPNMRFTLLEADSNTHIMIISWHHSILDATSWNLVLKDVYAVYNNLERPRTYPFKKFVSSIRNRTDKYIHEEKGYWQNMFSFLDILPFPKLEASEGSDSSRITLSGFIDVSMHDITLFAQQSKVTIFTLIKAVWALLLKSYTQSDDIVFGYTMSGRNSELEGVSTMIGPCINTLPCRIRCSHDTTISELLTTIHKNYTSAFSYQQSSLRDIQNWAGVSPLFDTIIDYKSISVLQNEESSVQQHGNSTLEFKDLGSNEATEYPLGLSVESDNFKMTYNVIVSDKIASEPFATSLAHDFKILFENLVRAEVDTKLEHLNLYSHNFELNPNEHLSTIETQVQDAYLHSMFEKQVLLTPDHVAVQFETSEFVTYSQLNQRANRLAHKLIELGVTPDTIVPLCLEKSVTMVVAMLAVLKAGGAYVPLDSHNPIERNRFIVSDTKAKVVLTIECYQHYFEGQELVLLDRDEHVTEIYSIENPVVSALKSSHLCYVLFTSGSTGTPKGVMLEHSAVVSSITAHVDIWPLSTIDSVLQFAAYTFDVSVIEIFTTLALGARVALAHKESLLTDLEGYINRMQVTSMMLTTTLASYINPANVPSIKRLMVGGEMVTTAVRNTWAPIVELSNGYGPTEAAVAFLINSKLDVSTSCSNVGTPIGQNRIYILGLDLQPVPLGVVGELCVSGPQLARGYLNRPDLTEAAFVNNPVTVGERMYRTGDLARFNRDGSVELIGRKDNQIKLHGLRIELDEIEHALYEHSMVGRACVLPLVTDSTSNHKALVAFLTFNDLVTSDSAIESASLPERDYHRIWSLLFGCH</sequence>
<dbReference type="InterPro" id="IPR001242">
    <property type="entry name" value="Condensation_dom"/>
</dbReference>
<organism evidence="4 5">
    <name type="scientific">Basidiobolus ranarum</name>
    <dbReference type="NCBI Taxonomy" id="34480"/>
    <lineage>
        <taxon>Eukaryota</taxon>
        <taxon>Fungi</taxon>
        <taxon>Fungi incertae sedis</taxon>
        <taxon>Zoopagomycota</taxon>
        <taxon>Entomophthoromycotina</taxon>
        <taxon>Basidiobolomycetes</taxon>
        <taxon>Basidiobolales</taxon>
        <taxon>Basidiobolaceae</taxon>
        <taxon>Basidiobolus</taxon>
    </lineage>
</organism>
<dbReference type="CDD" id="cd05918">
    <property type="entry name" value="A_NRPS_SidN3_like"/>
    <property type="match status" value="3"/>
</dbReference>
<dbReference type="NCBIfam" id="TIGR01733">
    <property type="entry name" value="AA-adenyl-dom"/>
    <property type="match status" value="3"/>
</dbReference>
<dbReference type="PROSITE" id="PS00455">
    <property type="entry name" value="AMP_BINDING"/>
    <property type="match status" value="3"/>
</dbReference>
<dbReference type="CDD" id="cd19542">
    <property type="entry name" value="CT_NRPS-like"/>
    <property type="match status" value="2"/>
</dbReference>
<dbReference type="Gene3D" id="1.10.1200.10">
    <property type="entry name" value="ACP-like"/>
    <property type="match status" value="2"/>
</dbReference>
<dbReference type="Pfam" id="PF00668">
    <property type="entry name" value="Condensation"/>
    <property type="match status" value="4"/>
</dbReference>
<keyword evidence="5" id="KW-1185">Reference proteome</keyword>
<dbReference type="Proteomes" id="UP001479436">
    <property type="component" value="Unassembled WGS sequence"/>
</dbReference>
<dbReference type="InterPro" id="IPR042099">
    <property type="entry name" value="ANL_N_sf"/>
</dbReference>
<dbReference type="Pfam" id="PF00501">
    <property type="entry name" value="AMP-binding"/>
    <property type="match status" value="3"/>
</dbReference>
<dbReference type="InterPro" id="IPR009081">
    <property type="entry name" value="PP-bd_ACP"/>
</dbReference>
<dbReference type="InterPro" id="IPR020845">
    <property type="entry name" value="AMP-binding_CS"/>
</dbReference>
<dbReference type="SUPFAM" id="SSF56801">
    <property type="entry name" value="Acetyl-CoA synthetase-like"/>
    <property type="match status" value="3"/>
</dbReference>
<gene>
    <name evidence="4" type="ORF">K7432_009916</name>
</gene>
<dbReference type="CDD" id="cd19534">
    <property type="entry name" value="E_NRPS"/>
    <property type="match status" value="2"/>
</dbReference>
<dbReference type="InterPro" id="IPR010071">
    <property type="entry name" value="AA_adenyl_dom"/>
</dbReference>
<reference evidence="4 5" key="1">
    <citation type="submission" date="2023-04" db="EMBL/GenBank/DDBJ databases">
        <title>Genome of Basidiobolus ranarum AG-B5.</title>
        <authorList>
            <person name="Stajich J.E."/>
            <person name="Carter-House D."/>
            <person name="Gryganskyi A."/>
        </authorList>
    </citation>
    <scope>NUCLEOTIDE SEQUENCE [LARGE SCALE GENOMIC DNA]</scope>
    <source>
        <strain evidence="4 5">AG-B5</strain>
    </source>
</reference>
<dbReference type="Gene3D" id="2.30.38.10">
    <property type="entry name" value="Luciferase, Domain 3"/>
    <property type="match status" value="1"/>
</dbReference>
<dbReference type="EMBL" id="JASJQH010000645">
    <property type="protein sequence ID" value="KAK9763415.1"/>
    <property type="molecule type" value="Genomic_DNA"/>
</dbReference>
<proteinExistence type="predicted"/>
<feature type="domain" description="Carrier" evidence="3">
    <location>
        <begin position="611"/>
        <end position="687"/>
    </location>
</feature>
<evidence type="ECO:0000256" key="2">
    <source>
        <dbReference type="ARBA" id="ARBA00022553"/>
    </source>
</evidence>
<dbReference type="InterPro" id="IPR010060">
    <property type="entry name" value="NRPS_synth"/>
</dbReference>
<dbReference type="Gene3D" id="3.30.300.30">
    <property type="match status" value="3"/>
</dbReference>
<accession>A0ABR2WPG2</accession>
<dbReference type="SUPFAM" id="SSF52777">
    <property type="entry name" value="CoA-dependent acyltransferases"/>
    <property type="match status" value="8"/>
</dbReference>
<dbReference type="Pfam" id="PF00550">
    <property type="entry name" value="PP-binding"/>
    <property type="match status" value="2"/>
</dbReference>
<dbReference type="InterPro" id="IPR045851">
    <property type="entry name" value="AMP-bd_C_sf"/>
</dbReference>
<dbReference type="InterPro" id="IPR000873">
    <property type="entry name" value="AMP-dep_synth/lig_dom"/>
</dbReference>
<protein>
    <recommendedName>
        <fullName evidence="3">Carrier domain-containing protein</fullName>
    </recommendedName>
</protein>
<dbReference type="NCBIfam" id="TIGR01720">
    <property type="entry name" value="NRPS-para261"/>
    <property type="match status" value="2"/>
</dbReference>
<keyword evidence="2" id="KW-0597">Phosphoprotein</keyword>
<dbReference type="Gene3D" id="3.30.559.30">
    <property type="entry name" value="Nonribosomal peptide synthetase, condensation domain"/>
    <property type="match status" value="4"/>
</dbReference>
<name>A0ABR2WPG2_9FUNG</name>
<dbReference type="NCBIfam" id="NF003417">
    <property type="entry name" value="PRK04813.1"/>
    <property type="match status" value="3"/>
</dbReference>
<dbReference type="InterPro" id="IPR023213">
    <property type="entry name" value="CAT-like_dom_sf"/>
</dbReference>
<feature type="domain" description="Carrier" evidence="3">
    <location>
        <begin position="2146"/>
        <end position="2219"/>
    </location>
</feature>
<evidence type="ECO:0000313" key="5">
    <source>
        <dbReference type="Proteomes" id="UP001479436"/>
    </source>
</evidence>
<dbReference type="SUPFAM" id="SSF47336">
    <property type="entry name" value="ACP-like"/>
    <property type="match status" value="2"/>
</dbReference>
<dbReference type="PANTHER" id="PTHR45527:SF12">
    <property type="entry name" value="NONRIBOSOMAL PEPTIDE SYNTHETASE IVOA"/>
    <property type="match status" value="1"/>
</dbReference>
<evidence type="ECO:0000256" key="1">
    <source>
        <dbReference type="ARBA" id="ARBA00022450"/>
    </source>
</evidence>
<evidence type="ECO:0000313" key="4">
    <source>
        <dbReference type="EMBL" id="KAK9763415.1"/>
    </source>
</evidence>
<dbReference type="Gene3D" id="3.40.50.12780">
    <property type="entry name" value="N-terminal domain of ligase-like"/>
    <property type="match status" value="2"/>
</dbReference>
<evidence type="ECO:0000259" key="3">
    <source>
        <dbReference type="PROSITE" id="PS50075"/>
    </source>
</evidence>
<dbReference type="PANTHER" id="PTHR45527">
    <property type="entry name" value="NONRIBOSOMAL PEPTIDE SYNTHETASE"/>
    <property type="match status" value="1"/>
</dbReference>
<dbReference type="Gene3D" id="3.30.559.10">
    <property type="entry name" value="Chloramphenicol acetyltransferase-like domain"/>
    <property type="match status" value="4"/>
</dbReference>
<dbReference type="Gene3D" id="3.40.50.980">
    <property type="match status" value="2"/>
</dbReference>
<comment type="caution">
    <text evidence="4">The sequence shown here is derived from an EMBL/GenBank/DDBJ whole genome shotgun (WGS) entry which is preliminary data.</text>
</comment>
<dbReference type="PROSITE" id="PS50075">
    <property type="entry name" value="CARRIER"/>
    <property type="match status" value="2"/>
</dbReference>
<keyword evidence="1" id="KW-0596">Phosphopantetheine</keyword>